<keyword evidence="7" id="KW-1185">Reference proteome</keyword>
<organism evidence="6 7">
    <name type="scientific">Natronospirillum operosum</name>
    <dbReference type="NCBI Taxonomy" id="2759953"/>
    <lineage>
        <taxon>Bacteria</taxon>
        <taxon>Pseudomonadati</taxon>
        <taxon>Pseudomonadota</taxon>
        <taxon>Gammaproteobacteria</taxon>
        <taxon>Oceanospirillales</taxon>
        <taxon>Natronospirillaceae</taxon>
        <taxon>Natronospirillum</taxon>
    </lineage>
</organism>
<dbReference type="InterPro" id="IPR011701">
    <property type="entry name" value="MFS"/>
</dbReference>
<dbReference type="RefSeq" id="WP_135483043.1">
    <property type="nucleotide sequence ID" value="NZ_SRMF01000003.1"/>
</dbReference>
<keyword evidence="1 4" id="KW-0812">Transmembrane</keyword>
<feature type="transmembrane region" description="Helical" evidence="4">
    <location>
        <begin position="141"/>
        <end position="160"/>
    </location>
</feature>
<dbReference type="AlphaFoldDB" id="A0A4Z0W6B6"/>
<reference evidence="6 7" key="1">
    <citation type="submission" date="2019-04" db="EMBL/GenBank/DDBJ databases">
        <title>Natronospirillum operosus gen. nov., sp. nov., a haloalkaliphilic satellite isolated from decaying biomass of laboratory culture of cyanobacterium Geitlerinema sp. and proposal of Natronospirillaceae fam. nov. and Saccharospirillaceae fam. nov.</title>
        <authorList>
            <person name="Kevbrin V."/>
            <person name="Boltyanskaya Y."/>
            <person name="Koziaeva V."/>
            <person name="Grouzdev D.S."/>
            <person name="Park M."/>
            <person name="Cho J."/>
        </authorList>
    </citation>
    <scope>NUCLEOTIDE SEQUENCE [LARGE SCALE GENOMIC DNA]</scope>
    <source>
        <strain evidence="6 7">G-116</strain>
    </source>
</reference>
<feature type="transmembrane region" description="Helical" evidence="4">
    <location>
        <begin position="261"/>
        <end position="281"/>
    </location>
</feature>
<dbReference type="PANTHER" id="PTHR23534:SF1">
    <property type="entry name" value="MAJOR FACILITATOR SUPERFAMILY PROTEIN"/>
    <property type="match status" value="1"/>
</dbReference>
<keyword evidence="2 4" id="KW-1133">Transmembrane helix</keyword>
<dbReference type="Proteomes" id="UP000297475">
    <property type="component" value="Unassembled WGS sequence"/>
</dbReference>
<keyword evidence="3 4" id="KW-0472">Membrane</keyword>
<evidence type="ECO:0000313" key="6">
    <source>
        <dbReference type="EMBL" id="TGG93334.1"/>
    </source>
</evidence>
<gene>
    <name evidence="6" type="ORF">E4656_09775</name>
</gene>
<evidence type="ECO:0000256" key="4">
    <source>
        <dbReference type="SAM" id="Phobius"/>
    </source>
</evidence>
<feature type="transmembrane region" description="Helical" evidence="4">
    <location>
        <begin position="288"/>
        <end position="305"/>
    </location>
</feature>
<name>A0A4Z0W6B6_9GAMM</name>
<feature type="transmembrane region" description="Helical" evidence="4">
    <location>
        <begin position="83"/>
        <end position="102"/>
    </location>
</feature>
<evidence type="ECO:0000313" key="7">
    <source>
        <dbReference type="Proteomes" id="UP000297475"/>
    </source>
</evidence>
<accession>A0A4Z0W6B6</accession>
<dbReference type="SUPFAM" id="SSF103473">
    <property type="entry name" value="MFS general substrate transporter"/>
    <property type="match status" value="1"/>
</dbReference>
<feature type="transmembrane region" description="Helical" evidence="4">
    <location>
        <begin position="221"/>
        <end position="241"/>
    </location>
</feature>
<dbReference type="EMBL" id="SRMF01000003">
    <property type="protein sequence ID" value="TGG93334.1"/>
    <property type="molecule type" value="Genomic_DNA"/>
</dbReference>
<comment type="caution">
    <text evidence="6">The sequence shown here is derived from an EMBL/GenBank/DDBJ whole genome shotgun (WGS) entry which is preliminary data.</text>
</comment>
<evidence type="ECO:0000256" key="3">
    <source>
        <dbReference type="ARBA" id="ARBA00023136"/>
    </source>
</evidence>
<feature type="domain" description="Major facilitator superfamily (MFS) profile" evidence="5">
    <location>
        <begin position="221"/>
        <end position="409"/>
    </location>
</feature>
<proteinExistence type="predicted"/>
<sequence>MQGSNATANPSYAREKINVAILVTTQTLFMIASITVMTLSGVVGAQLSPEPGLATLPIALMMVGTLISTLPASLFMKRVGRRLGFVVGAVLGGVLGGLVSFAGIAAGAFWLFCVGSMLLGLYQGFAMYYRFAAADVSSPGFRSKAISYVMAGGVAAAFLGPWNASLLTELVPAVPLGGPYLMIALLAVVALGLLAFLRVPPQGEPAVGDLSRPISVIARQPAFIVAVLCSAVGYGVMALVMTATPLAMRARGFDMGQVAFIMQWHVLGMFVPSFFTGSLISRFGMPRVALVGAGLLVLAVVVATLGTTLAYFWLALVLLGVGWNFLFIGGSALLATLHSETERGKVQGVNDMIVFALVAFGSLMAGSLHHWLGWISLNLLMLAPVAVVLAAIVWLQRRSVGMRESGTTA</sequence>
<dbReference type="InterPro" id="IPR036259">
    <property type="entry name" value="MFS_trans_sf"/>
</dbReference>
<feature type="transmembrane region" description="Helical" evidence="4">
    <location>
        <begin position="311"/>
        <end position="337"/>
    </location>
</feature>
<feature type="transmembrane region" description="Helical" evidence="4">
    <location>
        <begin position="20"/>
        <end position="42"/>
    </location>
</feature>
<dbReference type="Gene3D" id="1.20.1250.20">
    <property type="entry name" value="MFS general substrate transporter like domains"/>
    <property type="match status" value="1"/>
</dbReference>
<dbReference type="OrthoDB" id="8558006at2"/>
<dbReference type="Pfam" id="PF07690">
    <property type="entry name" value="MFS_1"/>
    <property type="match status" value="1"/>
</dbReference>
<dbReference type="GO" id="GO:0022857">
    <property type="term" value="F:transmembrane transporter activity"/>
    <property type="evidence" value="ECO:0007669"/>
    <property type="project" value="InterPro"/>
</dbReference>
<evidence type="ECO:0000259" key="5">
    <source>
        <dbReference type="PROSITE" id="PS50850"/>
    </source>
</evidence>
<feature type="transmembrane region" description="Helical" evidence="4">
    <location>
        <begin position="349"/>
        <end position="368"/>
    </location>
</feature>
<evidence type="ECO:0000256" key="1">
    <source>
        <dbReference type="ARBA" id="ARBA00022692"/>
    </source>
</evidence>
<feature type="transmembrane region" description="Helical" evidence="4">
    <location>
        <begin position="108"/>
        <end position="129"/>
    </location>
</feature>
<evidence type="ECO:0000256" key="2">
    <source>
        <dbReference type="ARBA" id="ARBA00022989"/>
    </source>
</evidence>
<dbReference type="PROSITE" id="PS50850">
    <property type="entry name" value="MFS"/>
    <property type="match status" value="1"/>
</dbReference>
<feature type="transmembrane region" description="Helical" evidence="4">
    <location>
        <begin position="374"/>
        <end position="395"/>
    </location>
</feature>
<dbReference type="InterPro" id="IPR020846">
    <property type="entry name" value="MFS_dom"/>
</dbReference>
<protein>
    <submittedName>
        <fullName evidence="6">MFS transporter</fullName>
    </submittedName>
</protein>
<feature type="transmembrane region" description="Helical" evidence="4">
    <location>
        <begin position="54"/>
        <end position="76"/>
    </location>
</feature>
<dbReference type="PANTHER" id="PTHR23534">
    <property type="entry name" value="MFS PERMEASE"/>
    <property type="match status" value="1"/>
</dbReference>
<feature type="transmembrane region" description="Helical" evidence="4">
    <location>
        <begin position="180"/>
        <end position="200"/>
    </location>
</feature>